<evidence type="ECO:0008006" key="5">
    <source>
        <dbReference type="Google" id="ProtNLM"/>
    </source>
</evidence>
<evidence type="ECO:0000256" key="2">
    <source>
        <dbReference type="SAM" id="SignalP"/>
    </source>
</evidence>
<feature type="signal peptide" evidence="2">
    <location>
        <begin position="1"/>
        <end position="34"/>
    </location>
</feature>
<accession>A0A1D2MXE2</accession>
<keyword evidence="1" id="KW-0472">Membrane</keyword>
<evidence type="ECO:0000313" key="4">
    <source>
        <dbReference type="Proteomes" id="UP000094527"/>
    </source>
</evidence>
<dbReference type="AlphaFoldDB" id="A0A1D2MXE2"/>
<sequence>MVVVTLRRMMMDYRYHVAFLFSILILSDFSQTIGKDDEGPFRCYYCEDCLKENGGVLIECTEVYREPTSGDLKRGDAKLACEKLGRRKGCVLVDENFEFKCRDPYENGKHYWLGNQSRLRAKEVPLDPVACYCDKTGCNTGTKLIPFFVSVSLCCFNVIVLFLMNLRV</sequence>
<organism evidence="3 4">
    <name type="scientific">Orchesella cincta</name>
    <name type="common">Springtail</name>
    <name type="synonym">Podura cincta</name>
    <dbReference type="NCBI Taxonomy" id="48709"/>
    <lineage>
        <taxon>Eukaryota</taxon>
        <taxon>Metazoa</taxon>
        <taxon>Ecdysozoa</taxon>
        <taxon>Arthropoda</taxon>
        <taxon>Hexapoda</taxon>
        <taxon>Collembola</taxon>
        <taxon>Entomobryomorpha</taxon>
        <taxon>Entomobryoidea</taxon>
        <taxon>Orchesellidae</taxon>
        <taxon>Orchesellinae</taxon>
        <taxon>Orchesella</taxon>
    </lineage>
</organism>
<evidence type="ECO:0000313" key="3">
    <source>
        <dbReference type="EMBL" id="ODM97700.1"/>
    </source>
</evidence>
<comment type="caution">
    <text evidence="3">The sequence shown here is derived from an EMBL/GenBank/DDBJ whole genome shotgun (WGS) entry which is preliminary data.</text>
</comment>
<feature type="chain" id="PRO_5008904687" description="Protein sleepless" evidence="2">
    <location>
        <begin position="35"/>
        <end position="168"/>
    </location>
</feature>
<dbReference type="Proteomes" id="UP000094527">
    <property type="component" value="Unassembled WGS sequence"/>
</dbReference>
<gene>
    <name evidence="3" type="ORF">Ocin01_08971</name>
</gene>
<keyword evidence="1" id="KW-0812">Transmembrane</keyword>
<reference evidence="3 4" key="1">
    <citation type="journal article" date="2016" name="Genome Biol. Evol.">
        <title>Gene Family Evolution Reflects Adaptation to Soil Environmental Stressors in the Genome of the Collembolan Orchesella cincta.</title>
        <authorList>
            <person name="Faddeeva-Vakhrusheva A."/>
            <person name="Derks M.F."/>
            <person name="Anvar S.Y."/>
            <person name="Agamennone V."/>
            <person name="Suring W."/>
            <person name="Smit S."/>
            <person name="van Straalen N.M."/>
            <person name="Roelofs D."/>
        </authorList>
    </citation>
    <scope>NUCLEOTIDE SEQUENCE [LARGE SCALE GENOMIC DNA]</scope>
    <source>
        <tissue evidence="3">Mixed pool</tissue>
    </source>
</reference>
<keyword evidence="2" id="KW-0732">Signal</keyword>
<name>A0A1D2MXE2_ORCCI</name>
<proteinExistence type="predicted"/>
<evidence type="ECO:0000256" key="1">
    <source>
        <dbReference type="SAM" id="Phobius"/>
    </source>
</evidence>
<keyword evidence="4" id="KW-1185">Reference proteome</keyword>
<dbReference type="EMBL" id="LJIJ01000418">
    <property type="protein sequence ID" value="ODM97700.1"/>
    <property type="molecule type" value="Genomic_DNA"/>
</dbReference>
<feature type="transmembrane region" description="Helical" evidence="1">
    <location>
        <begin position="144"/>
        <end position="164"/>
    </location>
</feature>
<keyword evidence="1" id="KW-1133">Transmembrane helix</keyword>
<protein>
    <recommendedName>
        <fullName evidence="5">Protein sleepless</fullName>
    </recommendedName>
</protein>